<evidence type="ECO:0000256" key="1">
    <source>
        <dbReference type="PIRSR" id="PIRSR000390-1"/>
    </source>
</evidence>
<dbReference type="Pfam" id="PF01041">
    <property type="entry name" value="DegT_DnrJ_EryC1"/>
    <property type="match status" value="1"/>
</dbReference>
<evidence type="ECO:0000256" key="3">
    <source>
        <dbReference type="RuleBase" id="RU004508"/>
    </source>
</evidence>
<accession>A0A1G1ZFR7</accession>
<dbReference type="PIRSF" id="PIRSF000390">
    <property type="entry name" value="PLP_StrS"/>
    <property type="match status" value="1"/>
</dbReference>
<feature type="modified residue" description="N6-(pyridoxal phosphate)lysine" evidence="2">
    <location>
        <position position="181"/>
    </location>
</feature>
<dbReference type="AlphaFoldDB" id="A0A1G1ZFR7"/>
<evidence type="ECO:0000256" key="2">
    <source>
        <dbReference type="PIRSR" id="PIRSR000390-2"/>
    </source>
</evidence>
<name>A0A1G1ZFR7_9BACT</name>
<proteinExistence type="inferred from homology"/>
<dbReference type="InterPro" id="IPR000653">
    <property type="entry name" value="DegT/StrS_aminotransferase"/>
</dbReference>
<dbReference type="Gene3D" id="3.90.1150.10">
    <property type="entry name" value="Aspartate Aminotransferase, domain 1"/>
    <property type="match status" value="1"/>
</dbReference>
<dbReference type="STRING" id="1798404.A3B92_01910"/>
<dbReference type="InterPro" id="IPR015422">
    <property type="entry name" value="PyrdxlP-dep_Trfase_small"/>
</dbReference>
<dbReference type="PANTHER" id="PTHR30244:SF34">
    <property type="entry name" value="DTDP-4-AMINO-4,6-DIDEOXYGALACTOSE TRANSAMINASE"/>
    <property type="match status" value="1"/>
</dbReference>
<organism evidence="4 5">
    <name type="scientific">Candidatus Harrisonbacteria bacterium RIFCSPHIGHO2_02_FULL_42_16</name>
    <dbReference type="NCBI Taxonomy" id="1798404"/>
    <lineage>
        <taxon>Bacteria</taxon>
        <taxon>Candidatus Harrisoniibacteriota</taxon>
    </lineage>
</organism>
<keyword evidence="2 3" id="KW-0663">Pyridoxal phosphate</keyword>
<dbReference type="Proteomes" id="UP000177960">
    <property type="component" value="Unassembled WGS sequence"/>
</dbReference>
<dbReference type="GO" id="GO:0000271">
    <property type="term" value="P:polysaccharide biosynthetic process"/>
    <property type="evidence" value="ECO:0007669"/>
    <property type="project" value="TreeGrafter"/>
</dbReference>
<gene>
    <name evidence="4" type="ORF">A3B92_01910</name>
</gene>
<evidence type="ECO:0008006" key="6">
    <source>
        <dbReference type="Google" id="ProtNLM"/>
    </source>
</evidence>
<dbReference type="Gene3D" id="3.40.640.10">
    <property type="entry name" value="Type I PLP-dependent aspartate aminotransferase-like (Major domain)"/>
    <property type="match status" value="1"/>
</dbReference>
<sequence>MKVPLFRPKLGKEELVNLKKVFKTGWVGLGPMTQELEKQFAKSAGVDYAVGVTSCTAALHIALQALVVGEGDEVLIPAITVVSTPYAALYNRATPIFVDVEKDTLCMDPKDLEKKITKRAKAIIPVHLGGHSCDLDAILKIAQKHNLYVVEDCANAQGALYKGKPVGGLGDIGCFSFEAKKNMTTGDGGMLTTNDEKLAAKLKALRWYGSSADTWKRFTGNTKYSWHYDVAELGWKYNMNDIMAAIGLAQFKKLPKVLKVKDKLRAKYNQALKGISWLETPKDQPYTKSGWWLYVARIKNGWRDKFMEYMAENGVTTSVHFPPVYQHSYFRKIGITAYCPVAENAAKEIVSLPLFASMNQQEFNYVVKIIKEFSPLT</sequence>
<comment type="similarity">
    <text evidence="3">Belongs to the DegT/DnrJ/EryC1 family.</text>
</comment>
<dbReference type="CDD" id="cd00616">
    <property type="entry name" value="AHBA_syn"/>
    <property type="match status" value="1"/>
</dbReference>
<dbReference type="PANTHER" id="PTHR30244">
    <property type="entry name" value="TRANSAMINASE"/>
    <property type="match status" value="1"/>
</dbReference>
<dbReference type="EMBL" id="MHJG01000023">
    <property type="protein sequence ID" value="OGY63345.1"/>
    <property type="molecule type" value="Genomic_DNA"/>
</dbReference>
<evidence type="ECO:0000313" key="4">
    <source>
        <dbReference type="EMBL" id="OGY63345.1"/>
    </source>
</evidence>
<dbReference type="GO" id="GO:0008483">
    <property type="term" value="F:transaminase activity"/>
    <property type="evidence" value="ECO:0007669"/>
    <property type="project" value="TreeGrafter"/>
</dbReference>
<dbReference type="InterPro" id="IPR015421">
    <property type="entry name" value="PyrdxlP-dep_Trfase_major"/>
</dbReference>
<protein>
    <recommendedName>
        <fullName evidence="6">DegT/DnrJ/EryC1/StrS family aminotransferase</fullName>
    </recommendedName>
</protein>
<dbReference type="InterPro" id="IPR015424">
    <property type="entry name" value="PyrdxlP-dep_Trfase"/>
</dbReference>
<reference evidence="4 5" key="1">
    <citation type="journal article" date="2016" name="Nat. Commun.">
        <title>Thousands of microbial genomes shed light on interconnected biogeochemical processes in an aquifer system.</title>
        <authorList>
            <person name="Anantharaman K."/>
            <person name="Brown C.T."/>
            <person name="Hug L.A."/>
            <person name="Sharon I."/>
            <person name="Castelle C.J."/>
            <person name="Probst A.J."/>
            <person name="Thomas B.C."/>
            <person name="Singh A."/>
            <person name="Wilkins M.J."/>
            <person name="Karaoz U."/>
            <person name="Brodie E.L."/>
            <person name="Williams K.H."/>
            <person name="Hubbard S.S."/>
            <person name="Banfield J.F."/>
        </authorList>
    </citation>
    <scope>NUCLEOTIDE SEQUENCE [LARGE SCALE GENOMIC DNA]</scope>
</reference>
<dbReference type="SUPFAM" id="SSF53383">
    <property type="entry name" value="PLP-dependent transferases"/>
    <property type="match status" value="1"/>
</dbReference>
<dbReference type="GO" id="GO:0030170">
    <property type="term" value="F:pyridoxal phosphate binding"/>
    <property type="evidence" value="ECO:0007669"/>
    <property type="project" value="TreeGrafter"/>
</dbReference>
<comment type="caution">
    <text evidence="4">The sequence shown here is derived from an EMBL/GenBank/DDBJ whole genome shotgun (WGS) entry which is preliminary data.</text>
</comment>
<evidence type="ECO:0000313" key="5">
    <source>
        <dbReference type="Proteomes" id="UP000177960"/>
    </source>
</evidence>
<feature type="active site" description="Proton acceptor" evidence="1">
    <location>
        <position position="181"/>
    </location>
</feature>